<evidence type="ECO:0000313" key="2">
    <source>
        <dbReference type="Proteomes" id="UP000601435"/>
    </source>
</evidence>
<dbReference type="EMBL" id="CAJNJA010024060">
    <property type="protein sequence ID" value="CAE7521470.1"/>
    <property type="molecule type" value="Genomic_DNA"/>
</dbReference>
<reference evidence="1" key="1">
    <citation type="submission" date="2021-02" db="EMBL/GenBank/DDBJ databases">
        <authorList>
            <person name="Dougan E. K."/>
            <person name="Rhodes N."/>
            <person name="Thang M."/>
            <person name="Chan C."/>
        </authorList>
    </citation>
    <scope>NUCLEOTIDE SEQUENCE</scope>
</reference>
<gene>
    <name evidence="1" type="ORF">SNEC2469_LOCUS14920</name>
</gene>
<comment type="caution">
    <text evidence="1">The sequence shown here is derived from an EMBL/GenBank/DDBJ whole genome shotgun (WGS) entry which is preliminary data.</text>
</comment>
<feature type="non-terminal residue" evidence="1">
    <location>
        <position position="1"/>
    </location>
</feature>
<dbReference type="OrthoDB" id="432633at2759"/>
<sequence>VLQEANPEGKSRDARDHEPVFWISIEFSQTQIAFLDRMGQVGFKVVDDFACRERGYANPGSMYECYRFEKAPPLWI</sequence>
<organism evidence="1 2">
    <name type="scientific">Symbiodinium necroappetens</name>
    <dbReference type="NCBI Taxonomy" id="1628268"/>
    <lineage>
        <taxon>Eukaryota</taxon>
        <taxon>Sar</taxon>
        <taxon>Alveolata</taxon>
        <taxon>Dinophyceae</taxon>
        <taxon>Suessiales</taxon>
        <taxon>Symbiodiniaceae</taxon>
        <taxon>Symbiodinium</taxon>
    </lineage>
</organism>
<proteinExistence type="predicted"/>
<keyword evidence="2" id="KW-1185">Reference proteome</keyword>
<protein>
    <submittedName>
        <fullName evidence="1">Uncharacterized protein</fullName>
    </submittedName>
</protein>
<evidence type="ECO:0000313" key="1">
    <source>
        <dbReference type="EMBL" id="CAE7521470.1"/>
    </source>
</evidence>
<accession>A0A812T6G8</accession>
<dbReference type="AlphaFoldDB" id="A0A812T6G8"/>
<dbReference type="Proteomes" id="UP000601435">
    <property type="component" value="Unassembled WGS sequence"/>
</dbReference>
<name>A0A812T6G8_9DINO</name>